<reference evidence="3 4" key="1">
    <citation type="submission" date="2016-10" db="EMBL/GenBank/DDBJ databases">
        <authorList>
            <person name="de Groot N.N."/>
        </authorList>
    </citation>
    <scope>NUCLEOTIDE SEQUENCE [LARGE SCALE GENOMIC DNA]</scope>
    <source>
        <strain evidence="3 4">DSM 43941</strain>
    </source>
</reference>
<dbReference type="STRING" id="113562.SAMN04489716_9114"/>
<dbReference type="RefSeq" id="WP_092555541.1">
    <property type="nucleotide sequence ID" value="NZ_BOMJ01000045.1"/>
</dbReference>
<dbReference type="SMART" id="SM00062">
    <property type="entry name" value="PBPb"/>
    <property type="match status" value="1"/>
</dbReference>
<organism evidence="3 4">
    <name type="scientific">Actinoplanes derwentensis</name>
    <dbReference type="NCBI Taxonomy" id="113562"/>
    <lineage>
        <taxon>Bacteria</taxon>
        <taxon>Bacillati</taxon>
        <taxon>Actinomycetota</taxon>
        <taxon>Actinomycetes</taxon>
        <taxon>Micromonosporales</taxon>
        <taxon>Micromonosporaceae</taxon>
        <taxon>Actinoplanes</taxon>
    </lineage>
</organism>
<feature type="domain" description="Solute-binding protein family 3/N-terminal" evidence="2">
    <location>
        <begin position="55"/>
        <end position="288"/>
    </location>
</feature>
<evidence type="ECO:0000313" key="3">
    <source>
        <dbReference type="EMBL" id="SDT80223.1"/>
    </source>
</evidence>
<dbReference type="AlphaFoldDB" id="A0A1H2DBW4"/>
<evidence type="ECO:0000313" key="4">
    <source>
        <dbReference type="Proteomes" id="UP000198688"/>
    </source>
</evidence>
<protein>
    <submittedName>
        <fullName evidence="3">Amino acid ABC transporter substrate-binding protein, PAAT family</fullName>
    </submittedName>
</protein>
<dbReference type="OrthoDB" id="9768183at2"/>
<dbReference type="InterPro" id="IPR001638">
    <property type="entry name" value="Solute-binding_3/MltF_N"/>
</dbReference>
<gene>
    <name evidence="3" type="ORF">SAMN04489716_9114</name>
</gene>
<dbReference type="PROSITE" id="PS51318">
    <property type="entry name" value="TAT"/>
    <property type="match status" value="1"/>
</dbReference>
<dbReference type="PROSITE" id="PS51257">
    <property type="entry name" value="PROKAR_LIPOPROTEIN"/>
    <property type="match status" value="1"/>
</dbReference>
<keyword evidence="4" id="KW-1185">Reference proteome</keyword>
<dbReference type="Proteomes" id="UP000198688">
    <property type="component" value="Chromosome I"/>
</dbReference>
<dbReference type="PANTHER" id="PTHR35936">
    <property type="entry name" value="MEMBRANE-BOUND LYTIC MUREIN TRANSGLYCOSYLASE F"/>
    <property type="match status" value="1"/>
</dbReference>
<proteinExistence type="predicted"/>
<keyword evidence="1" id="KW-0732">Signal</keyword>
<accession>A0A1H2DBW4</accession>
<dbReference type="InterPro" id="IPR006311">
    <property type="entry name" value="TAT_signal"/>
</dbReference>
<sequence length="301" mass="31260">MPHEPRPDPAPPTPWTRRRVLGTTALVSATLLSGCPRHDEPVPGDALARLRRTGVARLAVAGEEPFGFVDADGELTGAMPQIARQVLAAIGVARIEPLVISFDSLIDAVLSGSADIVAAGMSITAPRCTRVAFTRPDFLLPQALGVRGGNPLGLTDYDSIAAQPGIRLGVLAGAVETGYATAAGIPAERIIAFTGPDQLTTAVIAGDIDAFALTSLSVRRLVATAAPAALDVTPSFTPVVDGTPRLERGAMAFHPEAGDLIDAYAAAAADLRRSGAITRILRVWGYEDQEIADDTEKGCSP</sequence>
<dbReference type="EMBL" id="LT629758">
    <property type="protein sequence ID" value="SDT80223.1"/>
    <property type="molecule type" value="Genomic_DNA"/>
</dbReference>
<evidence type="ECO:0000259" key="2">
    <source>
        <dbReference type="SMART" id="SM00062"/>
    </source>
</evidence>
<name>A0A1H2DBW4_9ACTN</name>
<dbReference type="PANTHER" id="PTHR35936:SF17">
    <property type="entry name" value="ARGININE-BINDING EXTRACELLULAR PROTEIN ARTP"/>
    <property type="match status" value="1"/>
</dbReference>
<evidence type="ECO:0000256" key="1">
    <source>
        <dbReference type="ARBA" id="ARBA00022729"/>
    </source>
</evidence>
<dbReference type="SUPFAM" id="SSF53850">
    <property type="entry name" value="Periplasmic binding protein-like II"/>
    <property type="match status" value="1"/>
</dbReference>
<dbReference type="Pfam" id="PF00497">
    <property type="entry name" value="SBP_bac_3"/>
    <property type="match status" value="1"/>
</dbReference>
<dbReference type="Gene3D" id="3.40.190.10">
    <property type="entry name" value="Periplasmic binding protein-like II"/>
    <property type="match status" value="2"/>
</dbReference>